<keyword evidence="2" id="KW-0540">Nuclease</keyword>
<name>A0AAV8A3C6_9EUKA</name>
<protein>
    <submittedName>
        <fullName evidence="2">tRNA-splicing endonuclease subunit sen54</fullName>
    </submittedName>
</protein>
<evidence type="ECO:0000256" key="1">
    <source>
        <dbReference type="SAM" id="MobiDB-lite"/>
    </source>
</evidence>
<dbReference type="InterPro" id="IPR024337">
    <property type="entry name" value="tRNA_splic_suSen54"/>
</dbReference>
<feature type="region of interest" description="Disordered" evidence="1">
    <location>
        <begin position="194"/>
        <end position="241"/>
    </location>
</feature>
<reference evidence="2" key="1">
    <citation type="submission" date="2022-08" db="EMBL/GenBank/DDBJ databases">
        <title>Novel sulphate-reducing endosymbionts in the free-living metamonad Anaeramoeba.</title>
        <authorList>
            <person name="Jerlstrom-Hultqvist J."/>
            <person name="Cepicka I."/>
            <person name="Gallot-Lavallee L."/>
            <person name="Salas-Leiva D."/>
            <person name="Curtis B.A."/>
            <person name="Zahonova K."/>
            <person name="Pipaliya S."/>
            <person name="Dacks J."/>
            <person name="Roger A.J."/>
        </authorList>
    </citation>
    <scope>NUCLEOTIDE SEQUENCE</scope>
    <source>
        <strain evidence="2">Busselton2</strain>
    </source>
</reference>
<proteinExistence type="predicted"/>
<dbReference type="Proteomes" id="UP001146793">
    <property type="component" value="Unassembled WGS sequence"/>
</dbReference>
<comment type="caution">
    <text evidence="2">The sequence shown here is derived from an EMBL/GenBank/DDBJ whole genome shotgun (WGS) entry which is preliminary data.</text>
</comment>
<keyword evidence="2" id="KW-0255">Endonuclease</keyword>
<dbReference type="EMBL" id="JANTQA010000020">
    <property type="protein sequence ID" value="KAJ3446620.1"/>
    <property type="molecule type" value="Genomic_DNA"/>
</dbReference>
<gene>
    <name evidence="2" type="ORF">M0812_08432</name>
</gene>
<accession>A0AAV8A3C6</accession>
<dbReference type="PANTHER" id="PTHR21027:SF1">
    <property type="entry name" value="TRNA-SPLICING ENDONUCLEASE SUBUNIT SEN54"/>
    <property type="match status" value="1"/>
</dbReference>
<dbReference type="GO" id="GO:0000214">
    <property type="term" value="C:tRNA-intron endonuclease complex"/>
    <property type="evidence" value="ECO:0007669"/>
    <property type="project" value="TreeGrafter"/>
</dbReference>
<dbReference type="PANTHER" id="PTHR21027">
    <property type="entry name" value="TRNA-SPLICING ENDONUCLEASE SUBUNIT SEN54"/>
    <property type="match status" value="1"/>
</dbReference>
<dbReference type="AlphaFoldDB" id="A0AAV8A3C6"/>
<organism evidence="2 3">
    <name type="scientific">Anaeramoeba flamelloides</name>
    <dbReference type="NCBI Taxonomy" id="1746091"/>
    <lineage>
        <taxon>Eukaryota</taxon>
        <taxon>Metamonada</taxon>
        <taxon>Anaeramoebidae</taxon>
        <taxon>Anaeramoeba</taxon>
    </lineage>
</organism>
<keyword evidence="2" id="KW-0378">Hydrolase</keyword>
<sequence>MSRKRNPQTQSGKRSQNIKKFLTKKGCKLVLPTKTNKESEVIQKHLESLQQLLEICVPHLSNLKRKSIMECEIENNDSFGIVVTKPRGKSLYTMGTSRNKKIYLQPEQALWLAQQKKLIIFYQQKILETQQLFNLMIKHKKVSLQEFLCFSNLTRAGYVVWRLSDLPSPKIIYYQKTEKGTKIQKINKENEKENKIQNENEIENEKENKIPKEKEIGNEKENKKEKEKENEKEKEKELEQENELKIKREREREKENKIQKEKEKELEQENELKIKREKEREKEKEIGIKKEKDNTFEFEISYVVFKKKKNFRKREPGKPVMYLVCLSNKQPPPDQNQLKKLKTKYCEAPIVFGIVDQGSVLFCEFQDLELEDLSANY</sequence>
<dbReference type="GO" id="GO:0004519">
    <property type="term" value="F:endonuclease activity"/>
    <property type="evidence" value="ECO:0007669"/>
    <property type="project" value="UniProtKB-KW"/>
</dbReference>
<dbReference type="GO" id="GO:0000379">
    <property type="term" value="P:tRNA-type intron splice site recognition and cleavage"/>
    <property type="evidence" value="ECO:0007669"/>
    <property type="project" value="TreeGrafter"/>
</dbReference>
<evidence type="ECO:0000313" key="2">
    <source>
        <dbReference type="EMBL" id="KAJ3446620.1"/>
    </source>
</evidence>
<evidence type="ECO:0000313" key="3">
    <source>
        <dbReference type="Proteomes" id="UP001146793"/>
    </source>
</evidence>